<accession>A0A2M3ZNB0</accession>
<sequence length="112" mass="12610">MIRNSGFLHSFPLPLSLSLSTLALYLFFFSLLVGGSSYTGQPLPTITRPRVPEAGFTGIPASVPPVGACECMHLQYFRCIHFQFFVPLMHFYAPKLHILYTHMYLSNVTVLQ</sequence>
<keyword evidence="1" id="KW-1133">Transmembrane helix</keyword>
<evidence type="ECO:0000256" key="1">
    <source>
        <dbReference type="SAM" id="Phobius"/>
    </source>
</evidence>
<reference evidence="2" key="1">
    <citation type="submission" date="2018-01" db="EMBL/GenBank/DDBJ databases">
        <title>An insight into the sialome of Amazonian anophelines.</title>
        <authorList>
            <person name="Ribeiro J.M."/>
            <person name="Scarpassa V."/>
            <person name="Calvo E."/>
        </authorList>
    </citation>
    <scope>NUCLEOTIDE SEQUENCE</scope>
    <source>
        <tissue evidence="2">Salivary glands</tissue>
    </source>
</reference>
<keyword evidence="1" id="KW-0812">Transmembrane</keyword>
<feature type="transmembrane region" description="Helical" evidence="1">
    <location>
        <begin position="12"/>
        <end position="33"/>
    </location>
</feature>
<keyword evidence="1" id="KW-0472">Membrane</keyword>
<evidence type="ECO:0000313" key="2">
    <source>
        <dbReference type="EMBL" id="MBW29982.1"/>
    </source>
</evidence>
<dbReference type="EMBL" id="GGFM01009231">
    <property type="protein sequence ID" value="MBW29982.1"/>
    <property type="molecule type" value="Transcribed_RNA"/>
</dbReference>
<organism evidence="2">
    <name type="scientific">Anopheles braziliensis</name>
    <dbReference type="NCBI Taxonomy" id="58242"/>
    <lineage>
        <taxon>Eukaryota</taxon>
        <taxon>Metazoa</taxon>
        <taxon>Ecdysozoa</taxon>
        <taxon>Arthropoda</taxon>
        <taxon>Hexapoda</taxon>
        <taxon>Insecta</taxon>
        <taxon>Pterygota</taxon>
        <taxon>Neoptera</taxon>
        <taxon>Endopterygota</taxon>
        <taxon>Diptera</taxon>
        <taxon>Nematocera</taxon>
        <taxon>Culicoidea</taxon>
        <taxon>Culicidae</taxon>
        <taxon>Anophelinae</taxon>
        <taxon>Anopheles</taxon>
    </lineage>
</organism>
<dbReference type="AlphaFoldDB" id="A0A2M3ZNB0"/>
<name>A0A2M3ZNB0_9DIPT</name>
<proteinExistence type="predicted"/>
<protein>
    <submittedName>
        <fullName evidence="2">Putative secreted peptide</fullName>
    </submittedName>
</protein>